<dbReference type="GO" id="GO:0043124">
    <property type="term" value="P:negative regulation of canonical NF-kappaB signal transduction"/>
    <property type="evidence" value="ECO:0007669"/>
    <property type="project" value="Ensembl"/>
</dbReference>
<gene>
    <name evidence="9" type="primary">IRAK2</name>
</gene>
<dbReference type="PANTHER" id="PTHR24419">
    <property type="entry name" value="INTERLEUKIN-1 RECEPTOR-ASSOCIATED KINASE"/>
    <property type="match status" value="1"/>
</dbReference>
<dbReference type="GO" id="GO:0042803">
    <property type="term" value="F:protein homodimerization activity"/>
    <property type="evidence" value="ECO:0007669"/>
    <property type="project" value="Ensembl"/>
</dbReference>
<dbReference type="GeneTree" id="ENSGT00940000159835"/>
<dbReference type="GO" id="GO:0001959">
    <property type="term" value="P:regulation of cytokine-mediated signaling pathway"/>
    <property type="evidence" value="ECO:0007669"/>
    <property type="project" value="Ensembl"/>
</dbReference>
<dbReference type="Gene3D" id="1.10.510.10">
    <property type="entry name" value="Transferase(Phosphotransferase) domain 1"/>
    <property type="match status" value="1"/>
</dbReference>
<sequence length="592" mass="65073">MPCYIHQLPAWVLDDLCRNMDTLNEWDWMQFASYVITDLTQLRKIKSLERVQGVSITRELLWWWSMRQATVPQLVDLLRRLQLYRAAQIVLDWKPALETGSSSPPSLDPVLPGRPETSAEEEQPVGPAGQPSTGSPSAGAQQTFFPPLSEEDSSDSKRFGPSVLQQEPLFLAGDSLFWREADVVQATKDFSPSHRISQGTFADVYRGERHGKLYVFKTVREGACSSPGSIERFFQAEMEMCCRCCHPSVLPLLGFCRGRGFHSLVYPYMAHGSLQDRLHGQGGSDPLSWPQRVGICSGLLQAVQHLHSLDIIHSNIKSSNVLLDQNFAPKLAHPVAYLSPVNKKSKYTVMRTHLFQASAAYLPEDFIRVGQLTKRVDVFGCGIVLAEVLTGIPAVDSSRSPAYLKDLLLREIPSSAPSPCSRRAAVEVEAVREICAQFLDGRAGRPPAGCTEALAAACLCLRRRNASLDEVRESVAAVEEQLRPEGEASASNTPEETDDVDNSSLEASYVRTPFPEAAASALPADGEEGRSQASEAAEAASSSVASVHPGLHRDATGTSWKIEINEAKRKLMEDILLYKAEKLDSVELFGPL</sequence>
<name>G1SID9_RABIT</name>
<keyword evidence="5" id="KW-0067">ATP-binding</keyword>
<dbReference type="GO" id="GO:0034142">
    <property type="term" value="P:toll-like receptor 4 signaling pathway"/>
    <property type="evidence" value="ECO:0007669"/>
    <property type="project" value="Ensembl"/>
</dbReference>
<evidence type="ECO:0000313" key="10">
    <source>
        <dbReference type="Proteomes" id="UP000001811"/>
    </source>
</evidence>
<dbReference type="GO" id="GO:0070498">
    <property type="term" value="P:interleukin-1-mediated signaling pathway"/>
    <property type="evidence" value="ECO:0007669"/>
    <property type="project" value="Ensembl"/>
</dbReference>
<dbReference type="PROSITE" id="PS50011">
    <property type="entry name" value="PROTEIN_KINASE_DOM"/>
    <property type="match status" value="1"/>
</dbReference>
<dbReference type="GO" id="GO:0008063">
    <property type="term" value="P:Toll signaling pathway"/>
    <property type="evidence" value="ECO:0007669"/>
    <property type="project" value="TreeGrafter"/>
</dbReference>
<feature type="region of interest" description="Disordered" evidence="7">
    <location>
        <begin position="521"/>
        <end position="552"/>
    </location>
</feature>
<evidence type="ECO:0000256" key="6">
    <source>
        <dbReference type="ARBA" id="ARBA00025971"/>
    </source>
</evidence>
<dbReference type="eggNOG" id="KOG1187">
    <property type="taxonomic scope" value="Eukaryota"/>
</dbReference>
<reference evidence="9" key="2">
    <citation type="submission" date="2025-08" db="UniProtKB">
        <authorList>
            <consortium name="Ensembl"/>
        </authorList>
    </citation>
    <scope>IDENTIFICATION</scope>
    <source>
        <strain evidence="9">Thorbecke</strain>
    </source>
</reference>
<dbReference type="GO" id="GO:0005886">
    <property type="term" value="C:plasma membrane"/>
    <property type="evidence" value="ECO:0007669"/>
    <property type="project" value="TreeGrafter"/>
</dbReference>
<dbReference type="PANTHER" id="PTHR24419:SF2">
    <property type="entry name" value="INTERLEUKIN-1 RECEPTOR-ASSOCIATED KINASE-LIKE 2"/>
    <property type="match status" value="1"/>
</dbReference>
<proteinExistence type="inferred from homology"/>
<keyword evidence="4" id="KW-0547">Nucleotide-binding</keyword>
<comment type="function">
    <text evidence="1">Binds to the IL-1 type I receptor following IL-1 engagement, triggering intracellular signaling cascades leading to transcriptional up-regulation and mRNA stabilization.</text>
</comment>
<reference evidence="9 10" key="1">
    <citation type="journal article" date="2011" name="Nature">
        <title>A high-resolution map of human evolutionary constraint using 29 mammals.</title>
        <authorList>
            <person name="Lindblad-Toh K."/>
            <person name="Garber M."/>
            <person name="Zuk O."/>
            <person name="Lin M.F."/>
            <person name="Parker B.J."/>
            <person name="Washietl S."/>
            <person name="Kheradpour P."/>
            <person name="Ernst J."/>
            <person name="Jordan G."/>
            <person name="Mauceli E."/>
            <person name="Ward L.D."/>
            <person name="Lowe C.B."/>
            <person name="Holloway A.K."/>
            <person name="Clamp M."/>
            <person name="Gnerre S."/>
            <person name="Alfoldi J."/>
            <person name="Beal K."/>
            <person name="Chang J."/>
            <person name="Clawson H."/>
            <person name="Cuff J."/>
            <person name="Di Palma F."/>
            <person name="Fitzgerald S."/>
            <person name="Flicek P."/>
            <person name="Guttman M."/>
            <person name="Hubisz M.J."/>
            <person name="Jaffe D.B."/>
            <person name="Jungreis I."/>
            <person name="Kent W.J."/>
            <person name="Kostka D."/>
            <person name="Lara M."/>
            <person name="Martins A.L."/>
            <person name="Massingham T."/>
            <person name="Moltke I."/>
            <person name="Raney B.J."/>
            <person name="Rasmussen M.D."/>
            <person name="Robinson J."/>
            <person name="Stark A."/>
            <person name="Vilella A.J."/>
            <person name="Wen J."/>
            <person name="Xie X."/>
            <person name="Zody M.C."/>
            <person name="Baldwin J."/>
            <person name="Bloom T."/>
            <person name="Chin C.W."/>
            <person name="Heiman D."/>
            <person name="Nicol R."/>
            <person name="Nusbaum C."/>
            <person name="Young S."/>
            <person name="Wilkinson J."/>
            <person name="Worley K.C."/>
            <person name="Kovar C.L."/>
            <person name="Muzny D.M."/>
            <person name="Gibbs R.A."/>
            <person name="Cree A."/>
            <person name="Dihn H.H."/>
            <person name="Fowler G."/>
            <person name="Jhangiani S."/>
            <person name="Joshi V."/>
            <person name="Lee S."/>
            <person name="Lewis L.R."/>
            <person name="Nazareth L.V."/>
            <person name="Okwuonu G."/>
            <person name="Santibanez J."/>
            <person name="Warren W.C."/>
            <person name="Mardis E.R."/>
            <person name="Weinstock G.M."/>
            <person name="Wilson R.K."/>
            <person name="Delehaunty K."/>
            <person name="Dooling D."/>
            <person name="Fronik C."/>
            <person name="Fulton L."/>
            <person name="Fulton B."/>
            <person name="Graves T."/>
            <person name="Minx P."/>
            <person name="Sodergren E."/>
            <person name="Birney E."/>
            <person name="Margulies E.H."/>
            <person name="Herrero J."/>
            <person name="Green E.D."/>
            <person name="Haussler D."/>
            <person name="Siepel A."/>
            <person name="Goldman N."/>
            <person name="Pollard K.S."/>
            <person name="Pedersen J.S."/>
            <person name="Lander E.S."/>
            <person name="Kellis M."/>
        </authorList>
    </citation>
    <scope>NUCLEOTIDE SEQUENCE [LARGE SCALE GENOMIC DNA]</scope>
    <source>
        <strain evidence="10">Thorbecke</strain>
    </source>
</reference>
<dbReference type="PaxDb" id="9986-ENSOCUP00000002445"/>
<dbReference type="FunFam" id="3.30.200.20:FF:000412">
    <property type="entry name" value="interleukin-1 receptor-associated kinase-like 2"/>
    <property type="match status" value="1"/>
</dbReference>
<feature type="compositionally biased region" description="Polar residues" evidence="7">
    <location>
        <begin position="130"/>
        <end position="144"/>
    </location>
</feature>
<evidence type="ECO:0000256" key="4">
    <source>
        <dbReference type="ARBA" id="ARBA00022741"/>
    </source>
</evidence>
<dbReference type="GO" id="GO:0005634">
    <property type="term" value="C:nucleus"/>
    <property type="evidence" value="ECO:0007669"/>
    <property type="project" value="TreeGrafter"/>
</dbReference>
<feature type="region of interest" description="Disordered" evidence="7">
    <location>
        <begin position="99"/>
        <end position="159"/>
    </location>
</feature>
<dbReference type="GO" id="GO:0031663">
    <property type="term" value="P:lipopolysaccharide-mediated signaling pathway"/>
    <property type="evidence" value="ECO:0007669"/>
    <property type="project" value="Ensembl"/>
</dbReference>
<comment type="similarity">
    <text evidence="2">Belongs to the protein kinase superfamily. TKL Ser/Thr protein kinase family. Pelle subfamily.</text>
</comment>
<dbReference type="Proteomes" id="UP000001811">
    <property type="component" value="Unplaced"/>
</dbReference>
<dbReference type="GO" id="GO:0038061">
    <property type="term" value="P:non-canonical NF-kappaB signal transduction"/>
    <property type="evidence" value="ECO:0007669"/>
    <property type="project" value="Ensembl"/>
</dbReference>
<dbReference type="InterPro" id="IPR011009">
    <property type="entry name" value="Kinase-like_dom_sf"/>
</dbReference>
<feature type="region of interest" description="Disordered" evidence="7">
    <location>
        <begin position="477"/>
        <end position="503"/>
    </location>
</feature>
<dbReference type="FunFam" id="1.10.510.10:FF:000586">
    <property type="entry name" value="Interleukin-1 receptor-associated kinase-like 2"/>
    <property type="match status" value="1"/>
</dbReference>
<evidence type="ECO:0000256" key="3">
    <source>
        <dbReference type="ARBA" id="ARBA00022012"/>
    </source>
</evidence>
<dbReference type="InterPro" id="IPR042151">
    <property type="entry name" value="Death_IRAK2"/>
</dbReference>
<dbReference type="GO" id="GO:0007249">
    <property type="term" value="P:canonical NF-kappaB signal transduction"/>
    <property type="evidence" value="ECO:0007669"/>
    <property type="project" value="Ensembl"/>
</dbReference>
<evidence type="ECO:0000313" key="9">
    <source>
        <dbReference type="Ensembl" id="ENSOCUP00000002445.4"/>
    </source>
</evidence>
<dbReference type="InParanoid" id="G1SID9"/>
<dbReference type="GO" id="GO:0035591">
    <property type="term" value="F:signaling adaptor activity"/>
    <property type="evidence" value="ECO:0007669"/>
    <property type="project" value="Ensembl"/>
</dbReference>
<evidence type="ECO:0000259" key="8">
    <source>
        <dbReference type="PROSITE" id="PS50011"/>
    </source>
</evidence>
<dbReference type="InterPro" id="IPR000488">
    <property type="entry name" value="Death_dom"/>
</dbReference>
<dbReference type="GO" id="GO:0046982">
    <property type="term" value="F:protein heterodimerization activity"/>
    <property type="evidence" value="ECO:0007669"/>
    <property type="project" value="Ensembl"/>
</dbReference>
<keyword evidence="10" id="KW-1185">Reference proteome</keyword>
<feature type="domain" description="Protein kinase" evidence="8">
    <location>
        <begin position="190"/>
        <end position="496"/>
    </location>
</feature>
<dbReference type="Gene3D" id="1.10.533.10">
    <property type="entry name" value="Death Domain, Fas"/>
    <property type="match status" value="1"/>
</dbReference>
<dbReference type="GO" id="GO:0005737">
    <property type="term" value="C:cytoplasm"/>
    <property type="evidence" value="ECO:0007669"/>
    <property type="project" value="TreeGrafter"/>
</dbReference>
<evidence type="ECO:0000256" key="1">
    <source>
        <dbReference type="ARBA" id="ARBA00002102"/>
    </source>
</evidence>
<dbReference type="GO" id="GO:0005524">
    <property type="term" value="F:ATP binding"/>
    <property type="evidence" value="ECO:0007669"/>
    <property type="project" value="UniProtKB-KW"/>
</dbReference>
<dbReference type="SUPFAM" id="SSF56112">
    <property type="entry name" value="Protein kinase-like (PK-like)"/>
    <property type="match status" value="1"/>
</dbReference>
<dbReference type="InterPro" id="IPR000719">
    <property type="entry name" value="Prot_kinase_dom"/>
</dbReference>
<dbReference type="Pfam" id="PF00069">
    <property type="entry name" value="Pkinase"/>
    <property type="match status" value="1"/>
</dbReference>
<dbReference type="CDD" id="cd08795">
    <property type="entry name" value="Death_IRAK2"/>
    <property type="match status" value="1"/>
</dbReference>
<dbReference type="Pfam" id="PF00531">
    <property type="entry name" value="Death"/>
    <property type="match status" value="1"/>
</dbReference>
<dbReference type="GO" id="GO:0004672">
    <property type="term" value="F:protein kinase activity"/>
    <property type="evidence" value="ECO:0007669"/>
    <property type="project" value="InterPro"/>
</dbReference>
<reference evidence="9" key="3">
    <citation type="submission" date="2025-09" db="UniProtKB">
        <authorList>
            <consortium name="Ensembl"/>
        </authorList>
    </citation>
    <scope>IDENTIFICATION</scope>
    <source>
        <strain evidence="9">Thorbecke</strain>
    </source>
</reference>
<dbReference type="SMR" id="G1SID9"/>
<dbReference type="SUPFAM" id="SSF47986">
    <property type="entry name" value="DEATH domain"/>
    <property type="match status" value="1"/>
</dbReference>
<comment type="subunit">
    <text evidence="6">Interacts with MYD88. IL-1 stimulation leads to the formation of a signaling complex which dissociates from the IL-1 receptor following the binding of PELI1.</text>
</comment>
<accession>G1SID9</accession>
<evidence type="ECO:0000256" key="7">
    <source>
        <dbReference type="SAM" id="MobiDB-lite"/>
    </source>
</evidence>
<evidence type="ECO:0000256" key="2">
    <source>
        <dbReference type="ARBA" id="ARBA00008718"/>
    </source>
</evidence>
<feature type="compositionally biased region" description="Low complexity" evidence="7">
    <location>
        <begin position="531"/>
        <end position="547"/>
    </location>
</feature>
<protein>
    <recommendedName>
        <fullName evidence="3">Interleukin-1 receptor-associated kinase-like 2</fullName>
    </recommendedName>
</protein>
<dbReference type="AlphaFoldDB" id="G1SID9"/>
<feature type="compositionally biased region" description="Low complexity" evidence="7">
    <location>
        <begin position="101"/>
        <end position="111"/>
    </location>
</feature>
<dbReference type="InterPro" id="IPR011029">
    <property type="entry name" value="DEATH-like_dom_sf"/>
</dbReference>
<dbReference type="Ensembl" id="ENSOCUT00000002820.4">
    <property type="protein sequence ID" value="ENSOCUP00000002445.4"/>
    <property type="gene ID" value="ENSOCUG00000002819.4"/>
</dbReference>
<dbReference type="FunCoup" id="G1SID9">
    <property type="interactions" value="228"/>
</dbReference>
<evidence type="ECO:0000256" key="5">
    <source>
        <dbReference type="ARBA" id="ARBA00022840"/>
    </source>
</evidence>
<dbReference type="HOGENOM" id="CLU_000288_173_0_1"/>
<dbReference type="STRING" id="9986.ENSOCUP00000002445"/>
<organism evidence="9 10">
    <name type="scientific">Oryctolagus cuniculus</name>
    <name type="common">Rabbit</name>
    <dbReference type="NCBI Taxonomy" id="9986"/>
    <lineage>
        <taxon>Eukaryota</taxon>
        <taxon>Metazoa</taxon>
        <taxon>Chordata</taxon>
        <taxon>Craniata</taxon>
        <taxon>Vertebrata</taxon>
        <taxon>Euteleostomi</taxon>
        <taxon>Mammalia</taxon>
        <taxon>Eutheria</taxon>
        <taxon>Euarchontoglires</taxon>
        <taxon>Glires</taxon>
        <taxon>Lagomorpha</taxon>
        <taxon>Leporidae</taxon>
        <taxon>Oryctolagus</taxon>
    </lineage>
</organism>
<dbReference type="FunFam" id="1.10.533.10:FF:000030">
    <property type="entry name" value="Interleukin-1 receptor-associated kinase-like 2"/>
    <property type="match status" value="1"/>
</dbReference>
<dbReference type="Bgee" id="ENSOCUG00000002819">
    <property type="expression patterns" value="Expressed in blood and 17 other cell types or tissues"/>
</dbReference>
<dbReference type="Gene3D" id="3.30.200.20">
    <property type="entry name" value="Phosphorylase Kinase, domain 1"/>
    <property type="match status" value="1"/>
</dbReference>